<dbReference type="RefSeq" id="XP_004366794.1">
    <property type="nucleotide sequence ID" value="XM_004366737.1"/>
</dbReference>
<proteinExistence type="predicted"/>
<reference evidence="3" key="1">
    <citation type="journal article" date="2011" name="Genome Res.">
        <title>Phylogeny-wide analysis of social amoeba genomes highlights ancient origins for complex intercellular communication.</title>
        <authorList>
            <person name="Heidel A.J."/>
            <person name="Lawal H.M."/>
            <person name="Felder M."/>
            <person name="Schilde C."/>
            <person name="Helps N.R."/>
            <person name="Tunggal B."/>
            <person name="Rivero F."/>
            <person name="John U."/>
            <person name="Schleicher M."/>
            <person name="Eichinger L."/>
            <person name="Platzer M."/>
            <person name="Noegel A.A."/>
            <person name="Schaap P."/>
            <person name="Gloeckner G."/>
        </authorList>
    </citation>
    <scope>NUCLEOTIDE SEQUENCE [LARGE SCALE GENOMIC DNA]</scope>
    <source>
        <strain evidence="3">SH3</strain>
    </source>
</reference>
<dbReference type="AlphaFoldDB" id="F4PZD2"/>
<evidence type="ECO:0000256" key="1">
    <source>
        <dbReference type="SAM" id="Phobius"/>
    </source>
</evidence>
<dbReference type="EMBL" id="GL883016">
    <property type="protein sequence ID" value="EGG19161.1"/>
    <property type="molecule type" value="Genomic_DNA"/>
</dbReference>
<dbReference type="GeneID" id="14871097"/>
<gene>
    <name evidence="2" type="ORF">DFA_02409</name>
</gene>
<name>F4PZD2_CACFS</name>
<accession>F4PZD2</accession>
<evidence type="ECO:0000313" key="2">
    <source>
        <dbReference type="EMBL" id="EGG19161.1"/>
    </source>
</evidence>
<evidence type="ECO:0000313" key="3">
    <source>
        <dbReference type="Proteomes" id="UP000007797"/>
    </source>
</evidence>
<keyword evidence="1" id="KW-0812">Transmembrane</keyword>
<feature type="transmembrane region" description="Helical" evidence="1">
    <location>
        <begin position="312"/>
        <end position="330"/>
    </location>
</feature>
<organism evidence="2 3">
    <name type="scientific">Cavenderia fasciculata</name>
    <name type="common">Slime mold</name>
    <name type="synonym">Dictyostelium fasciculatum</name>
    <dbReference type="NCBI Taxonomy" id="261658"/>
    <lineage>
        <taxon>Eukaryota</taxon>
        <taxon>Amoebozoa</taxon>
        <taxon>Evosea</taxon>
        <taxon>Eumycetozoa</taxon>
        <taxon>Dictyostelia</taxon>
        <taxon>Acytosteliales</taxon>
        <taxon>Cavenderiaceae</taxon>
        <taxon>Cavenderia</taxon>
    </lineage>
</organism>
<dbReference type="Proteomes" id="UP000007797">
    <property type="component" value="Unassembled WGS sequence"/>
</dbReference>
<dbReference type="KEGG" id="dfa:DFA_02409"/>
<keyword evidence="1" id="KW-1133">Transmembrane helix</keyword>
<sequence>MCYSTLTIEMISQRLCIDCGTNSLFLLSNVVFQSMYRVKHQHSTLKDEIQTMRPGAGTPDHLVIRWIILDPQCDHIQQLSQRLNGQTLDKHSCQLLKDWTAGIPVLVNYALEYTRSSSKEISLKGFRNFMIKEYQCVELTPFDSFQDDNMKDMYLELFRISILRVPLNLASDREIDPEYWCIPSEKGRTKKYKLVDLIETYHVSLIYYGRYECVCKYKYQTKGQLLKEQQIFPQTGIRLKDALRDCLRDKLTALYDGYKNILLGCSSMADGCFPTFQFNGHKCDNNKFIVENHQWFGDWDHPICDGSLFEKLLILILFIGIAFTFVNRSWGLGYDTKIQKAINQLFAHSNNNNNNNNNTNLSIDTMVLVVIAMNISDSLNDGNPIIYND</sequence>
<protein>
    <submittedName>
        <fullName evidence="2">Uncharacterized protein</fullName>
    </submittedName>
</protein>
<keyword evidence="1" id="KW-0472">Membrane</keyword>
<keyword evidence="3" id="KW-1185">Reference proteome</keyword>